<sequence length="1228" mass="138018" precursor="true">MKFAYCILFALLFSMTQNPTASAQDSKLASLQTVAESSGFTKTSTSAEVESFIEEVTSVAPHVSSHSIGKTTHGNDIVCVTVSSTPYTPGDEVVGKNIVLVIGNIHSGECAGKEALLRMIRELGINPNSNWLEKNVLLFVPNYSADANDQMGPENRPGQVGPEIMGRRANPQRLDLNRDFVKLEAPETRALVGLINKANPHLFIDCHTTNGSKHRYPLTYDIPHNPATSQTIRSWLRKKMMPEVTRRLEESGTSTFYYGNFSPDHTKWVSFGHQPRYSTEYVGMRGRLAILSEAYSYATYEERIEATHAFVSTILDFMTENAEFVDGMLNEVDADLIETATAEPERIQVSLSASPEAFDEKFNLKGYKGGQPQDYECDFVSNYKSVTSTTLPWAWIVPTDQPRAIDRLLRHGIVVSALTEAKELQVEQDTVLNIKRSESEFQKHANVRIETERKLVAKEVPAGSYVVQSAQPLGRLAAYLLEAESDDGLTMWNFFDDSIAKGKPYPVVRLASPIALASKQISKVAEKLPISLDMLDGPSSLFARTPKSPKWFGETNLISDQRWGRSVVVDCETNAVVKPAAPFVKAKFAETLKSLDLETSVVSKLLSASPTNSTNGKVSILSASNHTVVYFIAADESMLIGSPDNEAELTVLNPAEDQLAFVNDDGLNFLNLDIRTISTVKKANKDNLVGKLDWVYQEELYGRGNFKGFWWHPEQDRVAFLDLDESPVLPFTVMDHLPVRGKSEFTNYPKAGDPLPKVRLGLVETDKPDEVTWIDLDGYDDELLISAVSWSQTGDRLVAQVQNREQTWLDFVTADADGKNVKAIFRDQTAAWIESPGDPIFVDDSTFLWVSPRNGYRHLYRYSLNGTMQKQLTAGEWEIRNLIGLDKGKQFCFFTAAKNSPLEIHLYRLDLASGEIRQLSQKTGSHQINFSADKQFYLDTWSDFLTMPQTSIHRNDGTLVRKLDVSSDDRFDFIEVAKPKLIEIPTDNQPMDGMLILPPNFDKSKKYPLFVHMYAGPQAPRVKNRFGGQWYLWHQMLAQKGYAVFIVDPRSCSHRSGKQAWPVFRNFATAELDDILTSIDFVKKEGWVDEDRIGIWGWSYGGYMTAFAMTHSDVFKMGISGAPVTDWKNYDAIYTERYMGLPQDNTEGYKTSSVLESAENLSGKMLLVHGTIDDNVHLNNTLQLVELLQKAGKQFDLMLYPSNRHSVRDKEQLKHLRKLMTDYVLENL</sequence>
<dbReference type="PANTHER" id="PTHR11731">
    <property type="entry name" value="PROTEASE FAMILY S9B,C DIPEPTIDYL-PEPTIDASE IV-RELATED"/>
    <property type="match status" value="1"/>
</dbReference>
<protein>
    <submittedName>
        <fullName evidence="4">Prolyl tripeptidyl peptidase</fullName>
        <ecNumber evidence="4">3.4.14.12</ecNumber>
    </submittedName>
</protein>
<evidence type="ECO:0000256" key="1">
    <source>
        <dbReference type="PROSITE-ProRule" id="PRU01379"/>
    </source>
</evidence>
<feature type="chain" id="PRO_5022896653" evidence="2">
    <location>
        <begin position="24"/>
        <end position="1228"/>
    </location>
</feature>
<dbReference type="STRING" id="980251.GCA_001642875_01503"/>
<dbReference type="InterPro" id="IPR000834">
    <property type="entry name" value="Peptidase_M14"/>
</dbReference>
<dbReference type="Pfam" id="PF00326">
    <property type="entry name" value="Peptidase_S9"/>
    <property type="match status" value="1"/>
</dbReference>
<reference evidence="4 5" key="1">
    <citation type="submission" date="2019-08" db="EMBL/GenBank/DDBJ databases">
        <title>Deep-cultivation of Planctomycetes and their phenomic and genomic characterization uncovers novel biology.</title>
        <authorList>
            <person name="Wiegand S."/>
            <person name="Jogler M."/>
            <person name="Boedeker C."/>
            <person name="Pinto D."/>
            <person name="Vollmers J."/>
            <person name="Rivas-Marin E."/>
            <person name="Kohn T."/>
            <person name="Peeters S.H."/>
            <person name="Heuer A."/>
            <person name="Rast P."/>
            <person name="Oberbeckmann S."/>
            <person name="Bunk B."/>
            <person name="Jeske O."/>
            <person name="Meyerdierks A."/>
            <person name="Storesund J.E."/>
            <person name="Kallscheuer N."/>
            <person name="Luecker S."/>
            <person name="Lage O.M."/>
            <person name="Pohl T."/>
            <person name="Merkel B.J."/>
            <person name="Hornburger P."/>
            <person name="Mueller R.-W."/>
            <person name="Bruemmer F."/>
            <person name="Labrenz M."/>
            <person name="Spormann A.M."/>
            <person name="Op den Camp H."/>
            <person name="Overmann J."/>
            <person name="Amann R."/>
            <person name="Jetten M.S.M."/>
            <person name="Mascher T."/>
            <person name="Medema M.H."/>
            <person name="Devos D.P."/>
            <person name="Kaster A.-K."/>
            <person name="Ovreas L."/>
            <person name="Rohde M."/>
            <person name="Galperin M.Y."/>
            <person name="Jogler C."/>
        </authorList>
    </citation>
    <scope>NUCLEOTIDE SEQUENCE [LARGE SCALE GENOMIC DNA]</scope>
    <source>
        <strain evidence="4 5">FC18</strain>
    </source>
</reference>
<dbReference type="Pfam" id="PF00930">
    <property type="entry name" value="DPPIV_N"/>
    <property type="match status" value="1"/>
</dbReference>
<dbReference type="SMART" id="SM00631">
    <property type="entry name" value="Zn_pept"/>
    <property type="match status" value="1"/>
</dbReference>
<evidence type="ECO:0000259" key="3">
    <source>
        <dbReference type="PROSITE" id="PS52035"/>
    </source>
</evidence>
<dbReference type="EC" id="3.4.14.12" evidence="4"/>
<evidence type="ECO:0000313" key="4">
    <source>
        <dbReference type="EMBL" id="QEG22829.1"/>
    </source>
</evidence>
<organism evidence="4 5">
    <name type="scientific">Mariniblastus fucicola</name>
    <dbReference type="NCBI Taxonomy" id="980251"/>
    <lineage>
        <taxon>Bacteria</taxon>
        <taxon>Pseudomonadati</taxon>
        <taxon>Planctomycetota</taxon>
        <taxon>Planctomycetia</taxon>
        <taxon>Pirellulales</taxon>
        <taxon>Pirellulaceae</taxon>
        <taxon>Mariniblastus</taxon>
    </lineage>
</organism>
<proteinExistence type="inferred from homology"/>
<comment type="similarity">
    <text evidence="1">Belongs to the peptidase M14 family.</text>
</comment>
<dbReference type="Proteomes" id="UP000322214">
    <property type="component" value="Chromosome"/>
</dbReference>
<keyword evidence="2" id="KW-0732">Signal</keyword>
<dbReference type="InterPro" id="IPR002469">
    <property type="entry name" value="Peptidase_S9B_N"/>
</dbReference>
<dbReference type="InterPro" id="IPR050278">
    <property type="entry name" value="Serine_Prot_S9B/DPPIV"/>
</dbReference>
<dbReference type="Gene3D" id="3.40.630.10">
    <property type="entry name" value="Zn peptidases"/>
    <property type="match status" value="1"/>
</dbReference>
<dbReference type="PANTHER" id="PTHR11731:SF193">
    <property type="entry name" value="DIPEPTIDYL PEPTIDASE 9"/>
    <property type="match status" value="1"/>
</dbReference>
<keyword evidence="4" id="KW-0378">Hydrolase</keyword>
<dbReference type="CDD" id="cd06241">
    <property type="entry name" value="M14-like"/>
    <property type="match status" value="1"/>
</dbReference>
<dbReference type="PROSITE" id="PS52035">
    <property type="entry name" value="PEPTIDASE_M14"/>
    <property type="match status" value="1"/>
</dbReference>
<dbReference type="Gene3D" id="2.140.10.30">
    <property type="entry name" value="Dipeptidylpeptidase IV, N-terminal domain"/>
    <property type="match status" value="1"/>
</dbReference>
<evidence type="ECO:0000313" key="5">
    <source>
        <dbReference type="Proteomes" id="UP000322214"/>
    </source>
</evidence>
<dbReference type="AlphaFoldDB" id="A0A5B9PBK3"/>
<dbReference type="SUPFAM" id="SSF82171">
    <property type="entry name" value="DPP6 N-terminal domain-like"/>
    <property type="match status" value="1"/>
</dbReference>
<accession>A0A5B9PBK3</accession>
<name>A0A5B9PBK3_9BACT</name>
<feature type="domain" description="Peptidase M14" evidence="3">
    <location>
        <begin position="42"/>
        <end position="318"/>
    </location>
</feature>
<dbReference type="SUPFAM" id="SSF53474">
    <property type="entry name" value="alpha/beta-Hydrolases"/>
    <property type="match status" value="1"/>
</dbReference>
<dbReference type="EMBL" id="CP042912">
    <property type="protein sequence ID" value="QEG22829.1"/>
    <property type="molecule type" value="Genomic_DNA"/>
</dbReference>
<dbReference type="Gene3D" id="3.40.50.1820">
    <property type="entry name" value="alpha/beta hydrolase"/>
    <property type="match status" value="1"/>
</dbReference>
<dbReference type="InterPro" id="IPR029058">
    <property type="entry name" value="AB_hydrolase_fold"/>
</dbReference>
<dbReference type="GO" id="GO:0008236">
    <property type="term" value="F:serine-type peptidase activity"/>
    <property type="evidence" value="ECO:0007669"/>
    <property type="project" value="InterPro"/>
</dbReference>
<dbReference type="Pfam" id="PF00246">
    <property type="entry name" value="Peptidase_M14"/>
    <property type="match status" value="1"/>
</dbReference>
<feature type="signal peptide" evidence="2">
    <location>
        <begin position="1"/>
        <end position="23"/>
    </location>
</feature>
<dbReference type="GO" id="GO:0008270">
    <property type="term" value="F:zinc ion binding"/>
    <property type="evidence" value="ECO:0007669"/>
    <property type="project" value="InterPro"/>
</dbReference>
<evidence type="ECO:0000256" key="2">
    <source>
        <dbReference type="SAM" id="SignalP"/>
    </source>
</evidence>
<feature type="active site" description="Proton donor/acceptor" evidence="1">
    <location>
        <position position="293"/>
    </location>
</feature>
<dbReference type="InterPro" id="IPR001375">
    <property type="entry name" value="Peptidase_S9_cat"/>
</dbReference>
<gene>
    <name evidence="4" type="primary">ptpA_4</name>
    <name evidence="4" type="ORF">MFFC18_27140</name>
</gene>
<keyword evidence="5" id="KW-1185">Reference proteome</keyword>
<dbReference type="GO" id="GO:0008239">
    <property type="term" value="F:dipeptidyl-peptidase activity"/>
    <property type="evidence" value="ECO:0007669"/>
    <property type="project" value="TreeGrafter"/>
</dbReference>
<dbReference type="KEGG" id="mff:MFFC18_27140"/>
<dbReference type="GO" id="GO:0006508">
    <property type="term" value="P:proteolysis"/>
    <property type="evidence" value="ECO:0007669"/>
    <property type="project" value="InterPro"/>
</dbReference>
<dbReference type="SUPFAM" id="SSF53187">
    <property type="entry name" value="Zn-dependent exopeptidases"/>
    <property type="match status" value="1"/>
</dbReference>
<dbReference type="GO" id="GO:0004181">
    <property type="term" value="F:metallocarboxypeptidase activity"/>
    <property type="evidence" value="ECO:0007669"/>
    <property type="project" value="InterPro"/>
</dbReference>